<evidence type="ECO:0000259" key="4">
    <source>
        <dbReference type="PROSITE" id="PS51186"/>
    </source>
</evidence>
<dbReference type="InterPro" id="IPR036388">
    <property type="entry name" value="WH-like_DNA-bd_sf"/>
</dbReference>
<evidence type="ECO:0000259" key="3">
    <source>
        <dbReference type="PROSITE" id="PS50995"/>
    </source>
</evidence>
<dbReference type="InterPro" id="IPR016181">
    <property type="entry name" value="Acyl_CoA_acyltransferase"/>
</dbReference>
<dbReference type="PANTHER" id="PTHR43877">
    <property type="entry name" value="AMINOALKYLPHOSPHONATE N-ACETYLTRANSFERASE-RELATED-RELATED"/>
    <property type="match status" value="1"/>
</dbReference>
<evidence type="ECO:0000313" key="6">
    <source>
        <dbReference type="Proteomes" id="UP001196870"/>
    </source>
</evidence>
<sequence length="293" mass="32909">MEPRQIEQVRRFNRAVTQRVGALEESYLRRGRPLGEARLLFELGAEGADLRVLRQRLGLDSGYLSRLLRSLEAQGLVQVRAQADDRRVREARLTRKGRAERAAYDGLSDTLAQSMLAPLDPARRERLVAAMTEVERLLRAAAVTLHREAPDHPEARWCLDQYFAELATRFEAGFDPGRSNPAPDVDLLPPAGVFVLARLDGRPAGCGALKRLGGTLGEIKRMWTAPDARGLGVARQVLHALEAAAREFGLGTLRLETNRTLQEAQALYRGEGYREVARFNDEPYAHHWFEKRL</sequence>
<evidence type="ECO:0000313" key="5">
    <source>
        <dbReference type="EMBL" id="MBR0663949.1"/>
    </source>
</evidence>
<dbReference type="InterPro" id="IPR036390">
    <property type="entry name" value="WH_DNA-bd_sf"/>
</dbReference>
<dbReference type="PANTHER" id="PTHR43877:SF2">
    <property type="entry name" value="AMINOALKYLPHOSPHONATE N-ACETYLTRANSFERASE-RELATED"/>
    <property type="match status" value="1"/>
</dbReference>
<dbReference type="Pfam" id="PF00583">
    <property type="entry name" value="Acetyltransf_1"/>
    <property type="match status" value="1"/>
</dbReference>
<dbReference type="PROSITE" id="PS51186">
    <property type="entry name" value="GNAT"/>
    <property type="match status" value="1"/>
</dbReference>
<dbReference type="Pfam" id="PF12802">
    <property type="entry name" value="MarR_2"/>
    <property type="match status" value="1"/>
</dbReference>
<proteinExistence type="predicted"/>
<gene>
    <name evidence="5" type="ORF">GXW71_06215</name>
</gene>
<dbReference type="InterPro" id="IPR050832">
    <property type="entry name" value="Bact_Acetyltransf"/>
</dbReference>
<dbReference type="SUPFAM" id="SSF46785">
    <property type="entry name" value="Winged helix' DNA-binding domain"/>
    <property type="match status" value="1"/>
</dbReference>
<protein>
    <submittedName>
        <fullName evidence="5">MarR family transcriptional regulator</fullName>
    </submittedName>
</protein>
<keyword evidence="1" id="KW-0808">Transferase</keyword>
<dbReference type="InterPro" id="IPR000182">
    <property type="entry name" value="GNAT_dom"/>
</dbReference>
<dbReference type="CDD" id="cd04301">
    <property type="entry name" value="NAT_SF"/>
    <property type="match status" value="1"/>
</dbReference>
<dbReference type="Gene3D" id="1.10.10.10">
    <property type="entry name" value="Winged helix-like DNA-binding domain superfamily/Winged helix DNA-binding domain"/>
    <property type="match status" value="1"/>
</dbReference>
<feature type="domain" description="N-acetyltransferase" evidence="4">
    <location>
        <begin position="143"/>
        <end position="293"/>
    </location>
</feature>
<keyword evidence="6" id="KW-1185">Reference proteome</keyword>
<dbReference type="PROSITE" id="PS50995">
    <property type="entry name" value="HTH_MARR_2"/>
    <property type="match status" value="1"/>
</dbReference>
<keyword evidence="2" id="KW-0012">Acyltransferase</keyword>
<evidence type="ECO:0000256" key="1">
    <source>
        <dbReference type="ARBA" id="ARBA00022679"/>
    </source>
</evidence>
<dbReference type="Gene3D" id="3.40.630.30">
    <property type="match status" value="1"/>
</dbReference>
<reference evidence="6" key="1">
    <citation type="journal article" date="2021" name="Syst. Appl. Microbiol.">
        <title>Roseomonas hellenica sp. nov., isolated from roots of wild-growing Alkanna tinctoria.</title>
        <authorList>
            <person name="Rat A."/>
            <person name="Naranjo H.D."/>
            <person name="Lebbe L."/>
            <person name="Cnockaert M."/>
            <person name="Krigas N."/>
            <person name="Grigoriadou K."/>
            <person name="Maloupa E."/>
            <person name="Willems A."/>
        </authorList>
    </citation>
    <scope>NUCLEOTIDE SEQUENCE [LARGE SCALE GENOMIC DNA]</scope>
    <source>
        <strain evidence="6">LMG 31523</strain>
    </source>
</reference>
<dbReference type="RefSeq" id="WP_211851537.1">
    <property type="nucleotide sequence ID" value="NZ_JAAGBB010000005.1"/>
</dbReference>
<evidence type="ECO:0000256" key="2">
    <source>
        <dbReference type="ARBA" id="ARBA00023315"/>
    </source>
</evidence>
<dbReference type="EMBL" id="JAAGBB010000005">
    <property type="protein sequence ID" value="MBR0663949.1"/>
    <property type="molecule type" value="Genomic_DNA"/>
</dbReference>
<feature type="domain" description="HTH marR-type" evidence="3">
    <location>
        <begin position="2"/>
        <end position="136"/>
    </location>
</feature>
<accession>A0ABS5EUJ2</accession>
<dbReference type="SUPFAM" id="SSF55729">
    <property type="entry name" value="Acyl-CoA N-acyltransferases (Nat)"/>
    <property type="match status" value="1"/>
</dbReference>
<dbReference type="SMART" id="SM00347">
    <property type="entry name" value="HTH_MARR"/>
    <property type="match status" value="1"/>
</dbReference>
<dbReference type="Proteomes" id="UP001196870">
    <property type="component" value="Unassembled WGS sequence"/>
</dbReference>
<comment type="caution">
    <text evidence="5">The sequence shown here is derived from an EMBL/GenBank/DDBJ whole genome shotgun (WGS) entry which is preliminary data.</text>
</comment>
<organism evidence="5 6">
    <name type="scientific">Plastoroseomonas hellenica</name>
    <dbReference type="NCBI Taxonomy" id="2687306"/>
    <lineage>
        <taxon>Bacteria</taxon>
        <taxon>Pseudomonadati</taxon>
        <taxon>Pseudomonadota</taxon>
        <taxon>Alphaproteobacteria</taxon>
        <taxon>Acetobacterales</taxon>
        <taxon>Acetobacteraceae</taxon>
        <taxon>Plastoroseomonas</taxon>
    </lineage>
</organism>
<dbReference type="InterPro" id="IPR000835">
    <property type="entry name" value="HTH_MarR-typ"/>
</dbReference>
<name>A0ABS5EUJ2_9PROT</name>